<name>A0A1M5TKG0_9BACT</name>
<evidence type="ECO:0000313" key="3">
    <source>
        <dbReference type="Proteomes" id="UP000184139"/>
    </source>
</evidence>
<accession>A0A1M5TKG0</accession>
<keyword evidence="3" id="KW-1185">Reference proteome</keyword>
<organism evidence="2 3">
    <name type="scientific">Desulfofustis glycolicus DSM 9705</name>
    <dbReference type="NCBI Taxonomy" id="1121409"/>
    <lineage>
        <taxon>Bacteria</taxon>
        <taxon>Pseudomonadati</taxon>
        <taxon>Thermodesulfobacteriota</taxon>
        <taxon>Desulfobulbia</taxon>
        <taxon>Desulfobulbales</taxon>
        <taxon>Desulfocapsaceae</taxon>
        <taxon>Desulfofustis</taxon>
    </lineage>
</organism>
<feature type="compositionally biased region" description="Polar residues" evidence="1">
    <location>
        <begin position="62"/>
        <end position="72"/>
    </location>
</feature>
<sequence>MGRCKNHPDRETSYGCLKHGYFLCEDCLACGDPKLYCTHRPSCIIHFLTRKKRKDGDGTDPESVSHQSASNL</sequence>
<dbReference type="RefSeq" id="WP_073373507.1">
    <property type="nucleotide sequence ID" value="NZ_FQXS01000003.1"/>
</dbReference>
<proteinExistence type="predicted"/>
<dbReference type="EMBL" id="FQXS01000003">
    <property type="protein sequence ID" value="SHH51150.1"/>
    <property type="molecule type" value="Genomic_DNA"/>
</dbReference>
<evidence type="ECO:0000313" key="2">
    <source>
        <dbReference type="EMBL" id="SHH51150.1"/>
    </source>
</evidence>
<evidence type="ECO:0000256" key="1">
    <source>
        <dbReference type="SAM" id="MobiDB-lite"/>
    </source>
</evidence>
<feature type="region of interest" description="Disordered" evidence="1">
    <location>
        <begin position="52"/>
        <end position="72"/>
    </location>
</feature>
<dbReference type="Proteomes" id="UP000184139">
    <property type="component" value="Unassembled WGS sequence"/>
</dbReference>
<dbReference type="AlphaFoldDB" id="A0A1M5TKG0"/>
<dbReference type="STRING" id="1121409.SAMN02745124_00768"/>
<reference evidence="2 3" key="1">
    <citation type="submission" date="2016-11" db="EMBL/GenBank/DDBJ databases">
        <authorList>
            <person name="Jaros S."/>
            <person name="Januszkiewicz K."/>
            <person name="Wedrychowicz H."/>
        </authorList>
    </citation>
    <scope>NUCLEOTIDE SEQUENCE [LARGE SCALE GENOMIC DNA]</scope>
    <source>
        <strain evidence="2 3">DSM 9705</strain>
    </source>
</reference>
<gene>
    <name evidence="2" type="ORF">SAMN02745124_00768</name>
</gene>
<protein>
    <submittedName>
        <fullName evidence="2">Uncharacterized protein</fullName>
    </submittedName>
</protein>
<dbReference type="OrthoDB" id="5518440at2"/>